<feature type="transmembrane region" description="Helical" evidence="5">
    <location>
        <begin position="173"/>
        <end position="196"/>
    </location>
</feature>
<accession>A0A3A4KKR1</accession>
<dbReference type="InterPro" id="IPR036259">
    <property type="entry name" value="MFS_trans_sf"/>
</dbReference>
<keyword evidence="8" id="KW-1185">Reference proteome</keyword>
<dbReference type="CDD" id="cd17321">
    <property type="entry name" value="MFS_MMR_MDR_like"/>
    <property type="match status" value="1"/>
</dbReference>
<dbReference type="AlphaFoldDB" id="A0A3A4KKR1"/>
<feature type="transmembrane region" description="Helical" evidence="5">
    <location>
        <begin position="145"/>
        <end position="166"/>
    </location>
</feature>
<evidence type="ECO:0000313" key="7">
    <source>
        <dbReference type="EMBL" id="RJO75642.1"/>
    </source>
</evidence>
<dbReference type="InterPro" id="IPR011701">
    <property type="entry name" value="MFS"/>
</dbReference>
<dbReference type="PROSITE" id="PS00216">
    <property type="entry name" value="SUGAR_TRANSPORT_1"/>
    <property type="match status" value="1"/>
</dbReference>
<evidence type="ECO:0000256" key="3">
    <source>
        <dbReference type="ARBA" id="ARBA00022989"/>
    </source>
</evidence>
<sequence>MDVGHLLYARRRLPVCPLRGPGAAEGQRRVVKPSVDTVPRERIPTRAWLTLLAIAIGAFVVQVDSLVVAVAGPGIAAGLRVGPADIQWVSSAQTLALASLAIPSGTVADRFGRKRMFLIGVGGFAAASLVCGFAPSIGVLIAGRVLQGMCAALLLPSGLGAIRAAFPASQLPMALGVFTSMTAVAMSCAPILGGLLVESGGWSWAFFASVPFGVVGVIVGALCIGETERKRTSSLDMPGAALATLAMVSVVWALTGAQQQGWGSARTLGFLALGAVLLAGFVGRQRLARNPLVPLELFGIRSFVVGLVLLVLTTAALGSVTFYLMFYLQGVRGMGSLASAVILLPLTVVLTVAPPIGGLIVQRIGARATILVAALCNAVAFGLMMRLTPDSSTWEIVPSLLLIGIGIGFLMVSAVGSVLGSVPTELTSVAAGVKQSMQYIGATLGVAGFGTLLITLIGARLPSALQAALVAEGALGAQLASDPQLVRAAGLGYPPALQAATQAGWSAKGVAAEEVQRVGAIVTETAHQVFTDGVHVVFGVGVVLAVMAGLLAMLLPKTPVVQADSR</sequence>
<protein>
    <submittedName>
        <fullName evidence="7">MFS transporter</fullName>
    </submittedName>
</protein>
<feature type="transmembrane region" description="Helical" evidence="5">
    <location>
        <begin position="261"/>
        <end position="282"/>
    </location>
</feature>
<feature type="transmembrane region" description="Helical" evidence="5">
    <location>
        <begin position="334"/>
        <end position="352"/>
    </location>
</feature>
<evidence type="ECO:0000256" key="4">
    <source>
        <dbReference type="ARBA" id="ARBA00023136"/>
    </source>
</evidence>
<feature type="transmembrane region" description="Helical" evidence="5">
    <location>
        <begin position="364"/>
        <end position="384"/>
    </location>
</feature>
<evidence type="ECO:0000256" key="1">
    <source>
        <dbReference type="ARBA" id="ARBA00004651"/>
    </source>
</evidence>
<keyword evidence="4 5" id="KW-0472">Membrane</keyword>
<evidence type="ECO:0000259" key="6">
    <source>
        <dbReference type="PROSITE" id="PS50850"/>
    </source>
</evidence>
<feature type="transmembrane region" description="Helical" evidence="5">
    <location>
        <begin position="303"/>
        <end position="328"/>
    </location>
</feature>
<dbReference type="Proteomes" id="UP000266677">
    <property type="component" value="Unassembled WGS sequence"/>
</dbReference>
<dbReference type="PANTHER" id="PTHR42718">
    <property type="entry name" value="MAJOR FACILITATOR SUPERFAMILY MULTIDRUG TRANSPORTER MFSC"/>
    <property type="match status" value="1"/>
</dbReference>
<dbReference type="Gene3D" id="1.20.1720.10">
    <property type="entry name" value="Multidrug resistance protein D"/>
    <property type="match status" value="1"/>
</dbReference>
<dbReference type="GO" id="GO:0005886">
    <property type="term" value="C:plasma membrane"/>
    <property type="evidence" value="ECO:0007669"/>
    <property type="project" value="UniProtKB-SubCell"/>
</dbReference>
<feature type="transmembrane region" description="Helical" evidence="5">
    <location>
        <begin position="396"/>
        <end position="419"/>
    </location>
</feature>
<keyword evidence="3 5" id="KW-1133">Transmembrane helix</keyword>
<dbReference type="InterPro" id="IPR020846">
    <property type="entry name" value="MFS_dom"/>
</dbReference>
<dbReference type="PANTHER" id="PTHR42718:SF42">
    <property type="entry name" value="EXPORT PROTEIN"/>
    <property type="match status" value="1"/>
</dbReference>
<comment type="caution">
    <text evidence="7">The sequence shown here is derived from an EMBL/GenBank/DDBJ whole genome shotgun (WGS) entry which is preliminary data.</text>
</comment>
<feature type="domain" description="Major facilitator superfamily (MFS) profile" evidence="6">
    <location>
        <begin position="50"/>
        <end position="485"/>
    </location>
</feature>
<comment type="subcellular location">
    <subcellularLocation>
        <location evidence="1">Cell membrane</location>
        <topology evidence="1">Multi-pass membrane protein</topology>
    </subcellularLocation>
</comment>
<feature type="transmembrane region" description="Helical" evidence="5">
    <location>
        <begin position="202"/>
        <end position="225"/>
    </location>
</feature>
<dbReference type="EMBL" id="QZFU01000018">
    <property type="protein sequence ID" value="RJO75642.1"/>
    <property type="molecule type" value="Genomic_DNA"/>
</dbReference>
<dbReference type="PROSITE" id="PS50850">
    <property type="entry name" value="MFS"/>
    <property type="match status" value="1"/>
</dbReference>
<dbReference type="InterPro" id="IPR005829">
    <property type="entry name" value="Sugar_transporter_CS"/>
</dbReference>
<feature type="transmembrane region" description="Helical" evidence="5">
    <location>
        <begin position="439"/>
        <end position="459"/>
    </location>
</feature>
<proteinExistence type="predicted"/>
<feature type="transmembrane region" description="Helical" evidence="5">
    <location>
        <begin position="117"/>
        <end position="139"/>
    </location>
</feature>
<evidence type="ECO:0000256" key="2">
    <source>
        <dbReference type="ARBA" id="ARBA00022692"/>
    </source>
</evidence>
<dbReference type="SUPFAM" id="SSF103473">
    <property type="entry name" value="MFS general substrate transporter"/>
    <property type="match status" value="1"/>
</dbReference>
<name>A0A3A4KKR1_9NOCA</name>
<reference evidence="7 8" key="1">
    <citation type="submission" date="2018-09" db="EMBL/GenBank/DDBJ databases">
        <title>YIM PH21274 draft genome.</title>
        <authorList>
            <person name="Miao C."/>
        </authorList>
    </citation>
    <scope>NUCLEOTIDE SEQUENCE [LARGE SCALE GENOMIC DNA]</scope>
    <source>
        <strain evidence="7 8">YIM PH 21724</strain>
    </source>
</reference>
<keyword evidence="2 5" id="KW-0812">Transmembrane</keyword>
<dbReference type="Pfam" id="PF07690">
    <property type="entry name" value="MFS_1"/>
    <property type="match status" value="1"/>
</dbReference>
<evidence type="ECO:0000256" key="5">
    <source>
        <dbReference type="SAM" id="Phobius"/>
    </source>
</evidence>
<feature type="transmembrane region" description="Helical" evidence="5">
    <location>
        <begin position="86"/>
        <end position="105"/>
    </location>
</feature>
<feature type="transmembrane region" description="Helical" evidence="5">
    <location>
        <begin position="536"/>
        <end position="556"/>
    </location>
</feature>
<feature type="transmembrane region" description="Helical" evidence="5">
    <location>
        <begin position="237"/>
        <end position="255"/>
    </location>
</feature>
<dbReference type="GO" id="GO:0022857">
    <property type="term" value="F:transmembrane transporter activity"/>
    <property type="evidence" value="ECO:0007669"/>
    <property type="project" value="InterPro"/>
</dbReference>
<dbReference type="Gene3D" id="1.20.1250.20">
    <property type="entry name" value="MFS general substrate transporter like domains"/>
    <property type="match status" value="1"/>
</dbReference>
<feature type="transmembrane region" description="Helical" evidence="5">
    <location>
        <begin position="48"/>
        <end position="74"/>
    </location>
</feature>
<evidence type="ECO:0000313" key="8">
    <source>
        <dbReference type="Proteomes" id="UP000266677"/>
    </source>
</evidence>
<organism evidence="7 8">
    <name type="scientific">Nocardia panacis</name>
    <dbReference type="NCBI Taxonomy" id="2340916"/>
    <lineage>
        <taxon>Bacteria</taxon>
        <taxon>Bacillati</taxon>
        <taxon>Actinomycetota</taxon>
        <taxon>Actinomycetes</taxon>
        <taxon>Mycobacteriales</taxon>
        <taxon>Nocardiaceae</taxon>
        <taxon>Nocardia</taxon>
    </lineage>
</organism>
<gene>
    <name evidence="7" type="ORF">D5S18_14590</name>
</gene>